<feature type="transmembrane region" description="Helical" evidence="8">
    <location>
        <begin position="380"/>
        <end position="401"/>
    </location>
</feature>
<comment type="caution">
    <text evidence="10">The sequence shown here is derived from an EMBL/GenBank/DDBJ whole genome shotgun (WGS) entry which is preliminary data.</text>
</comment>
<accession>A0AAN7WNY9</accession>
<dbReference type="Proteomes" id="UP001306508">
    <property type="component" value="Unassembled WGS sequence"/>
</dbReference>
<proteinExistence type="inferred from homology"/>
<evidence type="ECO:0000313" key="11">
    <source>
        <dbReference type="Proteomes" id="UP001306508"/>
    </source>
</evidence>
<evidence type="ECO:0000256" key="7">
    <source>
        <dbReference type="ARBA" id="ARBA00038324"/>
    </source>
</evidence>
<evidence type="ECO:0000256" key="5">
    <source>
        <dbReference type="ARBA" id="ARBA00022989"/>
    </source>
</evidence>
<keyword evidence="3" id="KW-0378">Hydrolase</keyword>
<evidence type="ECO:0000259" key="9">
    <source>
        <dbReference type="SMART" id="SM00014"/>
    </source>
</evidence>
<dbReference type="PANTHER" id="PTHR14969">
    <property type="entry name" value="SPHINGOSINE-1-PHOSPHATE PHOSPHOHYDROLASE"/>
    <property type="match status" value="1"/>
</dbReference>
<dbReference type="GO" id="GO:0042392">
    <property type="term" value="F:sphingosine-1-phosphate phosphatase activity"/>
    <property type="evidence" value="ECO:0007669"/>
    <property type="project" value="TreeGrafter"/>
</dbReference>
<dbReference type="Gene3D" id="1.20.144.10">
    <property type="entry name" value="Phosphatidic acid phosphatase type 2/haloperoxidase"/>
    <property type="match status" value="1"/>
</dbReference>
<evidence type="ECO:0000256" key="4">
    <source>
        <dbReference type="ARBA" id="ARBA00022824"/>
    </source>
</evidence>
<dbReference type="SMART" id="SM00014">
    <property type="entry name" value="acidPPc"/>
    <property type="match status" value="1"/>
</dbReference>
<evidence type="ECO:0000256" key="6">
    <source>
        <dbReference type="ARBA" id="ARBA00023136"/>
    </source>
</evidence>
<keyword evidence="5 8" id="KW-1133">Transmembrane helix</keyword>
<organism evidence="10 11">
    <name type="scientific">Arxiozyma heterogenica</name>
    <dbReference type="NCBI Taxonomy" id="278026"/>
    <lineage>
        <taxon>Eukaryota</taxon>
        <taxon>Fungi</taxon>
        <taxon>Dikarya</taxon>
        <taxon>Ascomycota</taxon>
        <taxon>Saccharomycotina</taxon>
        <taxon>Saccharomycetes</taxon>
        <taxon>Saccharomycetales</taxon>
        <taxon>Saccharomycetaceae</taxon>
        <taxon>Arxiozyma</taxon>
    </lineage>
</organism>
<dbReference type="GO" id="GO:0006629">
    <property type="term" value="P:lipid metabolic process"/>
    <property type="evidence" value="ECO:0007669"/>
    <property type="project" value="UniProtKB-ARBA"/>
</dbReference>
<keyword evidence="11" id="KW-1185">Reference proteome</keyword>
<name>A0AAN7WNY9_9SACH</name>
<feature type="transmembrane region" description="Helical" evidence="8">
    <location>
        <begin position="79"/>
        <end position="105"/>
    </location>
</feature>
<feature type="transmembrane region" description="Helical" evidence="8">
    <location>
        <begin position="185"/>
        <end position="203"/>
    </location>
</feature>
<dbReference type="PANTHER" id="PTHR14969:SF28">
    <property type="entry name" value="DIHYDROSPHINGOSINE 1-PHOSPHATE PHOSPHATASE LCB3-RELATED"/>
    <property type="match status" value="1"/>
</dbReference>
<feature type="transmembrane region" description="Helical" evidence="8">
    <location>
        <begin position="152"/>
        <end position="173"/>
    </location>
</feature>
<feature type="transmembrane region" description="Helical" evidence="8">
    <location>
        <begin position="244"/>
        <end position="262"/>
    </location>
</feature>
<dbReference type="EMBL" id="JAWIZZ010000006">
    <property type="protein sequence ID" value="KAK5782259.1"/>
    <property type="molecule type" value="Genomic_DNA"/>
</dbReference>
<comment type="similarity">
    <text evidence="7">Belongs to the type 2 lipid phosphate phosphatase family.</text>
</comment>
<keyword evidence="4" id="KW-0256">Endoplasmic reticulum</keyword>
<keyword evidence="6 8" id="KW-0472">Membrane</keyword>
<reference evidence="11" key="1">
    <citation type="submission" date="2023-07" db="EMBL/GenBank/DDBJ databases">
        <title>A draft genome of Kazachstania heterogenica Y-27499.</title>
        <authorList>
            <person name="Donic C."/>
            <person name="Kralova J.S."/>
            <person name="Fidel L."/>
            <person name="Ben-Dor S."/>
            <person name="Jung S."/>
        </authorList>
    </citation>
    <scope>NUCLEOTIDE SEQUENCE [LARGE SCALE GENOMIC DNA]</scope>
    <source>
        <strain evidence="11">Y27499</strain>
    </source>
</reference>
<dbReference type="CDD" id="cd03388">
    <property type="entry name" value="PAP2_SPPase1"/>
    <property type="match status" value="1"/>
</dbReference>
<gene>
    <name evidence="10" type="ORF">RI543_000189</name>
</gene>
<sequence length="406" mass="46612">MANSNISNNDTKLHNGNSIHVSGNKLLLDPGNHGPDHFKSKMSPLRFRLRQYLAKYVSSQSIYLSQWQKNYRTPFRDLIFLYSSSLGSHTFYVLCLPLPAWLGYYTDTKDLVYIIGLSIYISGYFKDYFCLPRPHAPPLKRITLSKSTTKEYGAPSSHTANATGVSLYLLWTLYNITNISLTSRIVFAVLIVLYCLILTLGRIYCGMHGLLDIFSGAIIGALCMIGRILCKDYFFANYNLGDNWWTPIFSLTLYLWLLLYHIRPIDECPCFDDSVAFIGVIFGLEVSDWYIQYFGLGLVYNFTKSTLKILLVRLMIGFPCLVIWKYVLSKKIVYFLIGKVIGIRNDLEEREHLIQKHLKSGKMECLPFCGVSRFDVITRFVIYAGIPFTVMLFTPIPISYIESIFR</sequence>
<evidence type="ECO:0000256" key="3">
    <source>
        <dbReference type="ARBA" id="ARBA00022801"/>
    </source>
</evidence>
<evidence type="ECO:0000313" key="10">
    <source>
        <dbReference type="EMBL" id="KAK5782259.1"/>
    </source>
</evidence>
<keyword evidence="2 8" id="KW-0812">Transmembrane</keyword>
<dbReference type="InterPro" id="IPR000326">
    <property type="entry name" value="PAP2/HPO"/>
</dbReference>
<dbReference type="AlphaFoldDB" id="A0AAN7WNY9"/>
<protein>
    <recommendedName>
        <fullName evidence="9">Phosphatidic acid phosphatase type 2/haloperoxidase domain-containing protein</fullName>
    </recommendedName>
</protein>
<evidence type="ECO:0000256" key="8">
    <source>
        <dbReference type="SAM" id="Phobius"/>
    </source>
</evidence>
<dbReference type="Pfam" id="PF01569">
    <property type="entry name" value="PAP2"/>
    <property type="match status" value="1"/>
</dbReference>
<dbReference type="SUPFAM" id="SSF48317">
    <property type="entry name" value="Acid phosphatase/Vanadium-dependent haloperoxidase"/>
    <property type="match status" value="1"/>
</dbReference>
<feature type="transmembrane region" description="Helical" evidence="8">
    <location>
        <begin position="311"/>
        <end position="328"/>
    </location>
</feature>
<feature type="transmembrane region" description="Helical" evidence="8">
    <location>
        <begin position="274"/>
        <end position="291"/>
    </location>
</feature>
<dbReference type="GO" id="GO:0005789">
    <property type="term" value="C:endoplasmic reticulum membrane"/>
    <property type="evidence" value="ECO:0007669"/>
    <property type="project" value="UniProtKB-SubCell"/>
</dbReference>
<evidence type="ECO:0000256" key="1">
    <source>
        <dbReference type="ARBA" id="ARBA00004477"/>
    </source>
</evidence>
<feature type="domain" description="Phosphatidic acid phosphatase type 2/haloperoxidase" evidence="9">
    <location>
        <begin position="108"/>
        <end position="228"/>
    </location>
</feature>
<evidence type="ECO:0000256" key="2">
    <source>
        <dbReference type="ARBA" id="ARBA00022692"/>
    </source>
</evidence>
<dbReference type="InterPro" id="IPR036938">
    <property type="entry name" value="PAP2/HPO_sf"/>
</dbReference>
<feature type="transmembrane region" description="Helical" evidence="8">
    <location>
        <begin position="210"/>
        <end position="229"/>
    </location>
</feature>
<feature type="transmembrane region" description="Helical" evidence="8">
    <location>
        <begin position="111"/>
        <end position="131"/>
    </location>
</feature>
<comment type="subcellular location">
    <subcellularLocation>
        <location evidence="1">Endoplasmic reticulum membrane</location>
        <topology evidence="1">Multi-pass membrane protein</topology>
    </subcellularLocation>
</comment>